<name>A0ABD4TGX1_9EURY</name>
<evidence type="ECO:0000313" key="3">
    <source>
        <dbReference type="Proteomes" id="UP001524383"/>
    </source>
</evidence>
<organism evidence="2 3">
    <name type="scientific">Methanocalculus taiwanensis</name>
    <dbReference type="NCBI Taxonomy" id="106207"/>
    <lineage>
        <taxon>Archaea</taxon>
        <taxon>Methanobacteriati</taxon>
        <taxon>Methanobacteriota</taxon>
        <taxon>Stenosarchaea group</taxon>
        <taxon>Methanomicrobia</taxon>
        <taxon>Methanomicrobiales</taxon>
        <taxon>Methanocalculaceae</taxon>
        <taxon>Methanocalculus</taxon>
    </lineage>
</organism>
<feature type="transmembrane region" description="Helical" evidence="1">
    <location>
        <begin position="467"/>
        <end position="490"/>
    </location>
</feature>
<dbReference type="AlphaFoldDB" id="A0ABD4TGX1"/>
<dbReference type="RefSeq" id="WP_255331864.1">
    <property type="nucleotide sequence ID" value="NZ_VOTZ01000004.1"/>
</dbReference>
<feature type="transmembrane region" description="Helical" evidence="1">
    <location>
        <begin position="158"/>
        <end position="179"/>
    </location>
</feature>
<feature type="transmembrane region" description="Helical" evidence="1">
    <location>
        <begin position="496"/>
        <end position="515"/>
    </location>
</feature>
<dbReference type="NCBIfam" id="NF004703">
    <property type="entry name" value="PRK06041.1-1"/>
    <property type="match status" value="1"/>
</dbReference>
<comment type="caution">
    <text evidence="2">The sequence shown here is derived from an EMBL/GenBank/DDBJ whole genome shotgun (WGS) entry which is preliminary data.</text>
</comment>
<reference evidence="2 3" key="1">
    <citation type="submission" date="2019-08" db="EMBL/GenBank/DDBJ databases">
        <authorList>
            <person name="Chen S.-C."/>
            <person name="Lai M.-C."/>
            <person name="You Y.-T."/>
        </authorList>
    </citation>
    <scope>NUCLEOTIDE SEQUENCE [LARGE SCALE GENOMIC DNA]</scope>
    <source>
        <strain evidence="2 3">P2F9704a</strain>
    </source>
</reference>
<feature type="transmembrane region" description="Helical" evidence="1">
    <location>
        <begin position="258"/>
        <end position="276"/>
    </location>
</feature>
<dbReference type="Proteomes" id="UP001524383">
    <property type="component" value="Unassembled WGS sequence"/>
</dbReference>
<feature type="transmembrane region" description="Helical" evidence="1">
    <location>
        <begin position="191"/>
        <end position="213"/>
    </location>
</feature>
<keyword evidence="1" id="KW-0472">Membrane</keyword>
<keyword evidence="1" id="KW-1133">Transmembrane helix</keyword>
<protein>
    <submittedName>
        <fullName evidence="2">Archaellar assembly protein FlaJ</fullName>
    </submittedName>
</protein>
<keyword evidence="3" id="KW-1185">Reference proteome</keyword>
<feature type="transmembrane region" description="Helical" evidence="1">
    <location>
        <begin position="234"/>
        <end position="252"/>
    </location>
</feature>
<feature type="transmembrane region" description="Helical" evidence="1">
    <location>
        <begin position="397"/>
        <end position="420"/>
    </location>
</feature>
<dbReference type="EMBL" id="VOTZ01000004">
    <property type="protein sequence ID" value="MCQ1537931.1"/>
    <property type="molecule type" value="Genomic_DNA"/>
</dbReference>
<evidence type="ECO:0000256" key="1">
    <source>
        <dbReference type="SAM" id="Phobius"/>
    </source>
</evidence>
<sequence>MFEDVVERLRENNDGKLPFEDLFQSIYKRITRVFDDRRMASDILLMVTYMDSLAIAKATRPEIFASTSEKKEYASAKAIKKIEFFVKRFGYSYVQAITIVGERVENALLKTLLNRFGNAMESGVPDIDFLEGELSSSMEIFRNNQEAGYELLKKWADAYIAMLLSSVVIAITLMVSVAIYTPGSVEETLGITYVIVILISAFGIGTMFQTVPTDDRVYKSEDWSSKEQGMLKKLEKIIIPLTIIAWLLAWVIGIPAGIVFMLVGFMVAPLAIIAYIDNSNVIARDEEFPNFIRGVGAIMGGKSVTLSTALAQVDKKSMPTLSPLLLSVYSKLNLGLDEELSWKRFIGECGSNFIYKYFSIFRDTAKMGGDAKKIGTVVADSMLEQVLMRKRRELASMGFVVLLIPMHAAMCAIFIALYNILSTLSKSITSVMTSFEAASAAASGDAIGGAMGGGMIGMFIDFPDALVGAYVVQILVLICFANVIVGQLAVGGDRSMVYPFLSIMFLVTGMLFLAIPPVVDLFFSMEGLVSTGGTVV</sequence>
<dbReference type="PANTHER" id="PTHR35402:SF2">
    <property type="entry name" value="FLAGELLA ACCESSORY PROTEIN J"/>
    <property type="match status" value="1"/>
</dbReference>
<keyword evidence="1" id="KW-0812">Transmembrane</keyword>
<evidence type="ECO:0000313" key="2">
    <source>
        <dbReference type="EMBL" id="MCQ1537931.1"/>
    </source>
</evidence>
<dbReference type="PANTHER" id="PTHR35402">
    <property type="entry name" value="INTEGRAL MEMBRANE PROTEIN-RELATED"/>
    <property type="match status" value="1"/>
</dbReference>
<gene>
    <name evidence="2" type="primary">flaJ</name>
    <name evidence="2" type="ORF">FTO68_02865</name>
</gene>
<proteinExistence type="predicted"/>
<accession>A0ABD4TGX1</accession>
<dbReference type="InterPro" id="IPR056569">
    <property type="entry name" value="ArlJ-like"/>
</dbReference>